<gene>
    <name evidence="2" type="ORF">ACFS5P_18755</name>
</gene>
<keyword evidence="3" id="KW-1185">Reference proteome</keyword>
<evidence type="ECO:0000313" key="3">
    <source>
        <dbReference type="Proteomes" id="UP001597561"/>
    </source>
</evidence>
<reference evidence="3" key="1">
    <citation type="journal article" date="2019" name="Int. J. Syst. Evol. Microbiol.">
        <title>The Global Catalogue of Microorganisms (GCM) 10K type strain sequencing project: providing services to taxonomists for standard genome sequencing and annotation.</title>
        <authorList>
            <consortium name="The Broad Institute Genomics Platform"/>
            <consortium name="The Broad Institute Genome Sequencing Center for Infectious Disease"/>
            <person name="Wu L."/>
            <person name="Ma J."/>
        </authorList>
    </citation>
    <scope>NUCLEOTIDE SEQUENCE [LARGE SCALE GENOMIC DNA]</scope>
    <source>
        <strain evidence="3">KCTC 13528</strain>
    </source>
</reference>
<comment type="caution">
    <text evidence="2">The sequence shown here is derived from an EMBL/GenBank/DDBJ whole genome shotgun (WGS) entry which is preliminary data.</text>
</comment>
<accession>A0ABW5ZNK1</accession>
<proteinExistence type="predicted"/>
<evidence type="ECO:0000313" key="2">
    <source>
        <dbReference type="EMBL" id="MFD2913936.1"/>
    </source>
</evidence>
<organism evidence="2 3">
    <name type="scientific">Jeotgalibacillus terrae</name>
    <dbReference type="NCBI Taxonomy" id="587735"/>
    <lineage>
        <taxon>Bacteria</taxon>
        <taxon>Bacillati</taxon>
        <taxon>Bacillota</taxon>
        <taxon>Bacilli</taxon>
        <taxon>Bacillales</taxon>
        <taxon>Caryophanaceae</taxon>
        <taxon>Jeotgalibacillus</taxon>
    </lineage>
</organism>
<sequence>MENMKKISFSFASAILIAGCSGSGEETNPQTVDSSENETVDSQETNDNTDDNSEDQVGSDGNTDTEKGTSDDDAENVDSSEESETESDTEVYAGAQLNPNYFIDTHIISQPDRFYLAYAIDRDKEKGQTVTPEQRLKISLFENDPSEQDILSSYTELTLDWPSLTIQFDQEGNDLAATSAQSVLFYDALFGISDLYGVEDITFLSPDGEQRMTVAERTVDDTITVKDERGETRGYYAIYDKELEETLFIPGGELEEPVVNESGEPLSFPETIEKMKSVEPDTFYSTAIVEGIEIVSSSITNGVATVQYTMNQDIVTEADRIVFENAIQLAALDFHAWEVRLFNDTLKEKRTYPLVGQ</sequence>
<evidence type="ECO:0000256" key="1">
    <source>
        <dbReference type="SAM" id="MobiDB-lite"/>
    </source>
</evidence>
<feature type="compositionally biased region" description="Polar residues" evidence="1">
    <location>
        <begin position="24"/>
        <end position="34"/>
    </location>
</feature>
<dbReference type="RefSeq" id="WP_204731063.1">
    <property type="nucleotide sequence ID" value="NZ_JAFBDK010000038.1"/>
</dbReference>
<feature type="compositionally biased region" description="Acidic residues" evidence="1">
    <location>
        <begin position="71"/>
        <end position="89"/>
    </location>
</feature>
<dbReference type="PROSITE" id="PS51257">
    <property type="entry name" value="PROKAR_LIPOPROTEIN"/>
    <property type="match status" value="1"/>
</dbReference>
<feature type="region of interest" description="Disordered" evidence="1">
    <location>
        <begin position="20"/>
        <end position="91"/>
    </location>
</feature>
<protein>
    <recommendedName>
        <fullName evidence="4">GerMN domain-containing protein</fullName>
    </recommendedName>
</protein>
<name>A0ABW5ZNK1_9BACL</name>
<evidence type="ECO:0008006" key="4">
    <source>
        <dbReference type="Google" id="ProtNLM"/>
    </source>
</evidence>
<dbReference type="EMBL" id="JBHUPG010000051">
    <property type="protein sequence ID" value="MFD2913936.1"/>
    <property type="molecule type" value="Genomic_DNA"/>
</dbReference>
<dbReference type="Proteomes" id="UP001597561">
    <property type="component" value="Unassembled WGS sequence"/>
</dbReference>